<organism evidence="5">
    <name type="scientific">Thermocrispum agreste</name>
    <dbReference type="NCBI Taxonomy" id="37925"/>
    <lineage>
        <taxon>Bacteria</taxon>
        <taxon>Bacillati</taxon>
        <taxon>Actinomycetota</taxon>
        <taxon>Actinomycetes</taxon>
        <taxon>Pseudonocardiales</taxon>
        <taxon>Pseudonocardiaceae</taxon>
        <taxon>Thermocrispum</taxon>
    </lineage>
</organism>
<dbReference type="EMBL" id="QGUI02000009">
    <property type="protein sequence ID" value="MFO7190942.1"/>
    <property type="molecule type" value="Genomic_DNA"/>
</dbReference>
<accession>A0A2W4LR41</accession>
<dbReference type="AlphaFoldDB" id="A0A2W4LR41"/>
<dbReference type="PANTHER" id="PTHR47128:SF2">
    <property type="entry name" value="PROTEIN HIGH CHLOROPHYLL FLUORESCENCE PHENOTYPE 244, CHLOROPLASTIC"/>
    <property type="match status" value="1"/>
</dbReference>
<dbReference type="SUPFAM" id="SSF51735">
    <property type="entry name" value="NAD(P)-binding Rossmann-fold domains"/>
    <property type="match status" value="1"/>
</dbReference>
<dbReference type="Gene3D" id="3.40.50.720">
    <property type="entry name" value="NAD(P)-binding Rossmann-like Domain"/>
    <property type="match status" value="1"/>
</dbReference>
<evidence type="ECO:0000313" key="5">
    <source>
        <dbReference type="EMBL" id="PZM98156.1"/>
    </source>
</evidence>
<dbReference type="PANTHER" id="PTHR47128">
    <property type="match status" value="1"/>
</dbReference>
<sequence length="256" mass="27437">MRSILVSGGTGTLGTHVVERLVAAGCRVVVLTRHPRPGGQGEQRKGDLTTGEGLAAAVAGVDTIVHCATGARFRRVEQLGAQRLLELSREHGVRHFLYVSIVGIDDHPMPYYQAKLDTERLIADSGVPYTVQRATQFHELVLRIAAALARPAVALAPHGVSVQPIDVEQVAGRVAELALGDPVGRARDIGGPRVQSLAELVAEYCAAAGRRRRVVRVPVWGRTARAFQAGLHLLGPDGERLGGSFADFLSRRFSVK</sequence>
<dbReference type="InterPro" id="IPR016040">
    <property type="entry name" value="NAD(P)-bd_dom"/>
</dbReference>
<dbReference type="Proteomes" id="UP000249324">
    <property type="component" value="Unassembled WGS sequence"/>
</dbReference>
<evidence type="ECO:0000256" key="1">
    <source>
        <dbReference type="ARBA" id="ARBA00022531"/>
    </source>
</evidence>
<evidence type="ECO:0000313" key="4">
    <source>
        <dbReference type="EMBL" id="MFO7190942.1"/>
    </source>
</evidence>
<keyword evidence="2" id="KW-0604">Photosystem II</keyword>
<evidence type="ECO:0000259" key="3">
    <source>
        <dbReference type="Pfam" id="PF13460"/>
    </source>
</evidence>
<keyword evidence="1" id="KW-0602">Photosynthesis</keyword>
<reference evidence="4" key="4">
    <citation type="submission" date="2023-08" db="EMBL/GenBank/DDBJ databases">
        <authorList>
            <person name="Guima S.E.S."/>
            <person name="Martins L.F."/>
            <person name="Silva A.M."/>
            <person name="Setubal J.C."/>
        </authorList>
    </citation>
    <scope>NUCLEOTIDE SEQUENCE</scope>
    <source>
        <strain evidence="4">ZC4RG45</strain>
    </source>
</reference>
<evidence type="ECO:0000256" key="2">
    <source>
        <dbReference type="ARBA" id="ARBA00023276"/>
    </source>
</evidence>
<reference evidence="4" key="1">
    <citation type="submission" date="2018-05" db="EMBL/GenBank/DDBJ databases">
        <authorList>
            <person name="Moura L."/>
            <person name="Setubal J.C."/>
        </authorList>
    </citation>
    <scope>NUCLEOTIDE SEQUENCE</scope>
    <source>
        <strain evidence="4">ZC4RG45</strain>
    </source>
</reference>
<dbReference type="STRING" id="1111738.GCA_000427905_01183"/>
<gene>
    <name evidence="4" type="ORF">DIU77_001680</name>
    <name evidence="5" type="ORF">DIU77_08300</name>
</gene>
<dbReference type="EMBL" id="QGUI01000266">
    <property type="protein sequence ID" value="PZM98156.1"/>
    <property type="molecule type" value="Genomic_DNA"/>
</dbReference>
<dbReference type="Pfam" id="PF13460">
    <property type="entry name" value="NAD_binding_10"/>
    <property type="match status" value="1"/>
</dbReference>
<feature type="domain" description="NAD(P)-binding" evidence="3">
    <location>
        <begin position="8"/>
        <end position="137"/>
    </location>
</feature>
<reference evidence="5" key="2">
    <citation type="submission" date="2018-05" db="EMBL/GenBank/DDBJ databases">
        <authorList>
            <person name="Lanie J.A."/>
            <person name="Ng W.-L."/>
            <person name="Kazmierczak K.M."/>
            <person name="Andrzejewski T.M."/>
            <person name="Davidsen T.M."/>
            <person name="Wayne K.J."/>
            <person name="Tettelin H."/>
            <person name="Glass J.I."/>
            <person name="Rusch D."/>
            <person name="Podicherti R."/>
            <person name="Tsui H.-C.T."/>
            <person name="Winkler M.E."/>
        </authorList>
    </citation>
    <scope>NUCLEOTIDE SEQUENCE</scope>
    <source>
        <strain evidence="5">ZC4RG45</strain>
    </source>
</reference>
<evidence type="ECO:0000313" key="6">
    <source>
        <dbReference type="Proteomes" id="UP000249324"/>
    </source>
</evidence>
<comment type="caution">
    <text evidence="5">The sequence shown here is derived from an EMBL/GenBank/DDBJ whole genome shotgun (WGS) entry which is preliminary data.</text>
</comment>
<dbReference type="GO" id="GO:0015979">
    <property type="term" value="P:photosynthesis"/>
    <property type="evidence" value="ECO:0007669"/>
    <property type="project" value="UniProtKB-KW"/>
</dbReference>
<name>A0A2W4LR41_9PSEU</name>
<dbReference type="GO" id="GO:0009523">
    <property type="term" value="C:photosystem II"/>
    <property type="evidence" value="ECO:0007669"/>
    <property type="project" value="UniProtKB-KW"/>
</dbReference>
<dbReference type="InterPro" id="IPR036291">
    <property type="entry name" value="NAD(P)-bd_dom_sf"/>
</dbReference>
<dbReference type="InterPro" id="IPR044256">
    <property type="entry name" value="HCF244-like"/>
</dbReference>
<reference evidence="4 6" key="3">
    <citation type="journal article" date="2021" name="BMC Genomics">
        <title>Genome-resolved metagenome and metatranscriptome analyses of thermophilic composting reveal key bacterial players and their metabolic interactions.</title>
        <authorList>
            <person name="Braga L.P.P."/>
            <person name="Pereira R.V."/>
            <person name="Martins L.F."/>
            <person name="Moura L.M.S."/>
            <person name="Sanchez F.B."/>
            <person name="Patane J.S.L."/>
            <person name="da Silva A.M."/>
            <person name="Setubal J.C."/>
        </authorList>
    </citation>
    <scope>NUCLEOTIDE SEQUENCE [LARGE SCALE GENOMIC DNA]</scope>
    <source>
        <strain evidence="4">ZC4RG45</strain>
    </source>
</reference>
<proteinExistence type="predicted"/>
<protein>
    <submittedName>
        <fullName evidence="4">NAD(P)H-binding protein</fullName>
    </submittedName>
    <submittedName>
        <fullName evidence="5">Nucleoside-diphosphate sugar epimerase</fullName>
    </submittedName>
</protein>